<evidence type="ECO:0000313" key="3">
    <source>
        <dbReference type="Proteomes" id="UP000272942"/>
    </source>
</evidence>
<gene>
    <name evidence="2" type="ORF">ECPE_LOCUS17366</name>
</gene>
<protein>
    <submittedName>
        <fullName evidence="4">DUF5641 domain-containing protein</fullName>
    </submittedName>
</protein>
<dbReference type="EMBL" id="UZAN01068920">
    <property type="protein sequence ID" value="VDP94656.1"/>
    <property type="molecule type" value="Genomic_DNA"/>
</dbReference>
<proteinExistence type="predicted"/>
<reference evidence="2 3" key="2">
    <citation type="submission" date="2018-11" db="EMBL/GenBank/DDBJ databases">
        <authorList>
            <consortium name="Pathogen Informatics"/>
        </authorList>
    </citation>
    <scope>NUCLEOTIDE SEQUENCE [LARGE SCALE GENOMIC DNA]</scope>
    <source>
        <strain evidence="2 3">Egypt</strain>
    </source>
</reference>
<dbReference type="Proteomes" id="UP000272942">
    <property type="component" value="Unassembled WGS sequence"/>
</dbReference>
<dbReference type="InterPro" id="IPR040676">
    <property type="entry name" value="DUF5641"/>
</dbReference>
<dbReference type="OrthoDB" id="6436901at2759"/>
<feature type="domain" description="DUF5641" evidence="1">
    <location>
        <begin position="3"/>
        <end position="63"/>
    </location>
</feature>
<name>A0A183BDT0_9TREM</name>
<keyword evidence="3" id="KW-1185">Reference proteome</keyword>
<sequence>MDSQRTKLRVGDIVLLADERLQLDEWPLAIIKECLPDEDGLVRTVKVKKASGETLRDIRRIYYLEGDKVELTGNPSS</sequence>
<dbReference type="Pfam" id="PF18701">
    <property type="entry name" value="DUF5641"/>
    <property type="match status" value="1"/>
</dbReference>
<organism evidence="4">
    <name type="scientific">Echinostoma caproni</name>
    <dbReference type="NCBI Taxonomy" id="27848"/>
    <lineage>
        <taxon>Eukaryota</taxon>
        <taxon>Metazoa</taxon>
        <taxon>Spiralia</taxon>
        <taxon>Lophotrochozoa</taxon>
        <taxon>Platyhelminthes</taxon>
        <taxon>Trematoda</taxon>
        <taxon>Digenea</taxon>
        <taxon>Plagiorchiida</taxon>
        <taxon>Echinostomata</taxon>
        <taxon>Echinostomatoidea</taxon>
        <taxon>Echinostomatidae</taxon>
        <taxon>Echinostoma</taxon>
    </lineage>
</organism>
<reference evidence="4" key="1">
    <citation type="submission" date="2016-06" db="UniProtKB">
        <authorList>
            <consortium name="WormBaseParasite"/>
        </authorList>
    </citation>
    <scope>IDENTIFICATION</scope>
</reference>
<evidence type="ECO:0000259" key="1">
    <source>
        <dbReference type="Pfam" id="PF18701"/>
    </source>
</evidence>
<dbReference type="WBParaSite" id="ECPE_0001741001-mRNA-1">
    <property type="protein sequence ID" value="ECPE_0001741001-mRNA-1"/>
    <property type="gene ID" value="ECPE_0001741001"/>
</dbReference>
<evidence type="ECO:0000313" key="4">
    <source>
        <dbReference type="WBParaSite" id="ECPE_0001741001-mRNA-1"/>
    </source>
</evidence>
<evidence type="ECO:0000313" key="2">
    <source>
        <dbReference type="EMBL" id="VDP94656.1"/>
    </source>
</evidence>
<accession>A0A183BDT0</accession>
<dbReference type="AlphaFoldDB" id="A0A183BDT0"/>